<keyword evidence="4 7" id="KW-1133">Transmembrane helix</keyword>
<dbReference type="PANTHER" id="PTHR21716:SF16">
    <property type="entry name" value="BLL1467 PROTEIN"/>
    <property type="match status" value="1"/>
</dbReference>
<evidence type="ECO:0000313" key="8">
    <source>
        <dbReference type="EMBL" id="QNN71262.1"/>
    </source>
</evidence>
<proteinExistence type="inferred from homology"/>
<dbReference type="AlphaFoldDB" id="A0A7G9STT7"/>
<gene>
    <name evidence="8" type="ORF">H9L16_06835</name>
</gene>
<keyword evidence="9" id="KW-1185">Reference proteome</keyword>
<feature type="transmembrane region" description="Helical" evidence="7">
    <location>
        <begin position="48"/>
        <end position="65"/>
    </location>
</feature>
<comment type="similarity">
    <text evidence="2">Belongs to the autoinducer-2 exporter (AI-2E) (TC 2.A.86) family.</text>
</comment>
<keyword evidence="3 7" id="KW-0812">Transmembrane</keyword>
<evidence type="ECO:0000256" key="5">
    <source>
        <dbReference type="ARBA" id="ARBA00023136"/>
    </source>
</evidence>
<accession>A0A7G9STT7</accession>
<feature type="region of interest" description="Disordered" evidence="6">
    <location>
        <begin position="1"/>
        <end position="22"/>
    </location>
</feature>
<feature type="transmembrane region" description="Helical" evidence="7">
    <location>
        <begin position="319"/>
        <end position="350"/>
    </location>
</feature>
<dbReference type="Pfam" id="PF01594">
    <property type="entry name" value="AI-2E_transport"/>
    <property type="match status" value="1"/>
</dbReference>
<evidence type="ECO:0000256" key="2">
    <source>
        <dbReference type="ARBA" id="ARBA00009773"/>
    </source>
</evidence>
<name>A0A7G9STT7_9GAMM</name>
<evidence type="ECO:0000256" key="3">
    <source>
        <dbReference type="ARBA" id="ARBA00022692"/>
    </source>
</evidence>
<dbReference type="InterPro" id="IPR002549">
    <property type="entry name" value="AI-2E-like"/>
</dbReference>
<evidence type="ECO:0000256" key="1">
    <source>
        <dbReference type="ARBA" id="ARBA00004141"/>
    </source>
</evidence>
<feature type="transmembrane region" description="Helical" evidence="7">
    <location>
        <begin position="168"/>
        <end position="186"/>
    </location>
</feature>
<sequence>MVSGTIPATPEIVPDSISPPTRPRASASLVVLAVLAVGYTLWATQDLILPVLLAMFFALVGNPIIRVLQRIRIPRFLAALAVLCSGIALAVLLGQQLVQPAGEWIREAPRELRSLAPKLQKLAKPMQEANKAAENIARAAGGENTSRPVQVVRTEVNDPYRVLTTTPMLITSILAVVLLTFFFMVYGQDLQRHAIALLPDRQKKKVTVGILQAIETEVSRYVLTISVINAVVGLVFAGCLYFFMDLPLDEALLWGTMAAILNFAPYVGPLIGIVLMLLMGFSSFDDPVQSLLPATIYLGLHTLEGQIVTPIVLGKRMALSPLILILALMVFGWIWGIIGLLLAVPMLVCVKIVLTRIEGMEGWAKLLE</sequence>
<comment type="subcellular location">
    <subcellularLocation>
        <location evidence="1">Membrane</location>
        <topology evidence="1">Multi-pass membrane protein</topology>
    </subcellularLocation>
</comment>
<reference evidence="8 9" key="1">
    <citation type="submission" date="2020-08" db="EMBL/GenBank/DDBJ databases">
        <title>Genome sequence of Thermomonas carbonis KCTC 42013T.</title>
        <authorList>
            <person name="Hyun D.-W."/>
            <person name="Bae J.-W."/>
        </authorList>
    </citation>
    <scope>NUCLEOTIDE SEQUENCE [LARGE SCALE GENOMIC DNA]</scope>
    <source>
        <strain evidence="8 9">KCTC 42013</strain>
    </source>
</reference>
<feature type="transmembrane region" description="Helical" evidence="7">
    <location>
        <begin position="77"/>
        <end position="98"/>
    </location>
</feature>
<feature type="transmembrane region" description="Helical" evidence="7">
    <location>
        <begin position="25"/>
        <end position="42"/>
    </location>
</feature>
<dbReference type="PANTHER" id="PTHR21716">
    <property type="entry name" value="TRANSMEMBRANE PROTEIN"/>
    <property type="match status" value="1"/>
</dbReference>
<evidence type="ECO:0000313" key="9">
    <source>
        <dbReference type="Proteomes" id="UP000515804"/>
    </source>
</evidence>
<feature type="transmembrane region" description="Helical" evidence="7">
    <location>
        <begin position="263"/>
        <end position="284"/>
    </location>
</feature>
<evidence type="ECO:0000256" key="4">
    <source>
        <dbReference type="ARBA" id="ARBA00022989"/>
    </source>
</evidence>
<dbReference type="KEGG" id="tcn:H9L16_06835"/>
<organism evidence="8 9">
    <name type="scientific">Thermomonas carbonis</name>
    <dbReference type="NCBI Taxonomy" id="1463158"/>
    <lineage>
        <taxon>Bacteria</taxon>
        <taxon>Pseudomonadati</taxon>
        <taxon>Pseudomonadota</taxon>
        <taxon>Gammaproteobacteria</taxon>
        <taxon>Lysobacterales</taxon>
        <taxon>Lysobacteraceae</taxon>
        <taxon>Thermomonas</taxon>
    </lineage>
</organism>
<dbReference type="GO" id="GO:0016020">
    <property type="term" value="C:membrane"/>
    <property type="evidence" value="ECO:0007669"/>
    <property type="project" value="UniProtKB-SubCell"/>
</dbReference>
<dbReference type="GO" id="GO:0055085">
    <property type="term" value="P:transmembrane transport"/>
    <property type="evidence" value="ECO:0007669"/>
    <property type="project" value="TreeGrafter"/>
</dbReference>
<evidence type="ECO:0000256" key="6">
    <source>
        <dbReference type="SAM" id="MobiDB-lite"/>
    </source>
</evidence>
<evidence type="ECO:0000256" key="7">
    <source>
        <dbReference type="SAM" id="Phobius"/>
    </source>
</evidence>
<dbReference type="EMBL" id="CP060719">
    <property type="protein sequence ID" value="QNN71262.1"/>
    <property type="molecule type" value="Genomic_DNA"/>
</dbReference>
<protein>
    <submittedName>
        <fullName evidence="8">AI-2E family transporter</fullName>
    </submittedName>
</protein>
<dbReference type="RefSeq" id="WP_187553776.1">
    <property type="nucleotide sequence ID" value="NZ_BMZL01000002.1"/>
</dbReference>
<feature type="transmembrane region" description="Helical" evidence="7">
    <location>
        <begin position="221"/>
        <end position="243"/>
    </location>
</feature>
<keyword evidence="5 7" id="KW-0472">Membrane</keyword>
<dbReference type="Proteomes" id="UP000515804">
    <property type="component" value="Chromosome"/>
</dbReference>